<protein>
    <submittedName>
        <fullName evidence="1">Uncharacterized protein</fullName>
    </submittedName>
</protein>
<evidence type="ECO:0000313" key="1">
    <source>
        <dbReference type="EMBL" id="KAJ8905352.1"/>
    </source>
</evidence>
<proteinExistence type="predicted"/>
<sequence length="120" mass="13525">MPTTADKTKQRGRVSSDVEYLNNIFFLLPDISETGEFDRFVDRPKPENKEGIYAENVGEFHEEVNPTLRIRGAEAARKAWVPDHPPAEAATEHDVRGEETTYWCSLWQTAQGEYPGTAAA</sequence>
<organism evidence="1 2">
    <name type="scientific">Rhodosorus marinus</name>
    <dbReference type="NCBI Taxonomy" id="101924"/>
    <lineage>
        <taxon>Eukaryota</taxon>
        <taxon>Rhodophyta</taxon>
        <taxon>Stylonematophyceae</taxon>
        <taxon>Stylonematales</taxon>
        <taxon>Stylonemataceae</taxon>
        <taxon>Rhodosorus</taxon>
    </lineage>
</organism>
<evidence type="ECO:0000313" key="2">
    <source>
        <dbReference type="Proteomes" id="UP001157974"/>
    </source>
</evidence>
<comment type="caution">
    <text evidence="1">The sequence shown here is derived from an EMBL/GenBank/DDBJ whole genome shotgun (WGS) entry which is preliminary data.</text>
</comment>
<reference evidence="1 2" key="1">
    <citation type="journal article" date="2023" name="Nat. Commun.">
        <title>Origin of minicircular mitochondrial genomes in red algae.</title>
        <authorList>
            <person name="Lee Y."/>
            <person name="Cho C.H."/>
            <person name="Lee Y.M."/>
            <person name="Park S.I."/>
            <person name="Yang J.H."/>
            <person name="West J.A."/>
            <person name="Bhattacharya D."/>
            <person name="Yoon H.S."/>
        </authorList>
    </citation>
    <scope>NUCLEOTIDE SEQUENCE [LARGE SCALE GENOMIC DNA]</scope>
    <source>
        <strain evidence="1 2">CCMP1338</strain>
        <tissue evidence="1">Whole cell</tissue>
    </source>
</reference>
<dbReference type="Proteomes" id="UP001157974">
    <property type="component" value="Unassembled WGS sequence"/>
</dbReference>
<gene>
    <name evidence="1" type="ORF">NDN08_001859</name>
</gene>
<accession>A0AAV8UWC5</accession>
<name>A0AAV8UWC5_9RHOD</name>
<dbReference type="AlphaFoldDB" id="A0AAV8UWC5"/>
<dbReference type="EMBL" id="JAMWBK010000005">
    <property type="protein sequence ID" value="KAJ8905352.1"/>
    <property type="molecule type" value="Genomic_DNA"/>
</dbReference>
<keyword evidence="2" id="KW-1185">Reference proteome</keyword>